<dbReference type="InterPro" id="IPR050640">
    <property type="entry name" value="Bact_2-comp_sensor_kinase"/>
</dbReference>
<feature type="coiled-coil region" evidence="1">
    <location>
        <begin position="820"/>
        <end position="847"/>
    </location>
</feature>
<dbReference type="Pfam" id="PF06580">
    <property type="entry name" value="His_kinase"/>
    <property type="match status" value="1"/>
</dbReference>
<feature type="domain" description="Two component regulator three Y" evidence="4">
    <location>
        <begin position="738"/>
        <end position="791"/>
    </location>
</feature>
<keyword evidence="2" id="KW-1133">Transmembrane helix</keyword>
<dbReference type="Gene3D" id="2.60.40.10">
    <property type="entry name" value="Immunoglobulins"/>
    <property type="match status" value="1"/>
</dbReference>
<dbReference type="EMBL" id="JBHULN010000027">
    <property type="protein sequence ID" value="MFD2574344.1"/>
    <property type="molecule type" value="Genomic_DNA"/>
</dbReference>
<dbReference type="Proteomes" id="UP001597469">
    <property type="component" value="Unassembled WGS sequence"/>
</dbReference>
<comment type="caution">
    <text evidence="5">The sequence shown here is derived from an EMBL/GenBank/DDBJ whole genome shotgun (WGS) entry which is preliminary data.</text>
</comment>
<proteinExistence type="predicted"/>
<dbReference type="SUPFAM" id="SSF63829">
    <property type="entry name" value="Calcium-dependent phosphotriesterase"/>
    <property type="match status" value="2"/>
</dbReference>
<keyword evidence="2" id="KW-0472">Membrane</keyword>
<dbReference type="InterPro" id="IPR010559">
    <property type="entry name" value="Sig_transdc_His_kin_internal"/>
</dbReference>
<reference evidence="6" key="1">
    <citation type="journal article" date="2019" name="Int. J. Syst. Evol. Microbiol.">
        <title>The Global Catalogue of Microorganisms (GCM) 10K type strain sequencing project: providing services to taxonomists for standard genome sequencing and annotation.</title>
        <authorList>
            <consortium name="The Broad Institute Genomics Platform"/>
            <consortium name="The Broad Institute Genome Sequencing Center for Infectious Disease"/>
            <person name="Wu L."/>
            <person name="Ma J."/>
        </authorList>
    </citation>
    <scope>NUCLEOTIDE SEQUENCE [LARGE SCALE GENOMIC DNA]</scope>
    <source>
        <strain evidence="6">KCTC 42805</strain>
    </source>
</reference>
<dbReference type="InterPro" id="IPR011123">
    <property type="entry name" value="Y_Y_Y"/>
</dbReference>
<dbReference type="PANTHER" id="PTHR34220">
    <property type="entry name" value="SENSOR HISTIDINE KINASE YPDA"/>
    <property type="match status" value="1"/>
</dbReference>
<evidence type="ECO:0000256" key="2">
    <source>
        <dbReference type="SAM" id="Phobius"/>
    </source>
</evidence>
<evidence type="ECO:0000313" key="5">
    <source>
        <dbReference type="EMBL" id="MFD2574344.1"/>
    </source>
</evidence>
<gene>
    <name evidence="5" type="ORF">ACFSUS_27160</name>
</gene>
<keyword evidence="1" id="KW-0175">Coiled coil</keyword>
<feature type="transmembrane region" description="Helical" evidence="2">
    <location>
        <begin position="800"/>
        <end position="819"/>
    </location>
</feature>
<evidence type="ECO:0000259" key="3">
    <source>
        <dbReference type="Pfam" id="PF06580"/>
    </source>
</evidence>
<feature type="domain" description="Signal transduction histidine kinase internal region" evidence="3">
    <location>
        <begin position="845"/>
        <end position="923"/>
    </location>
</feature>
<evidence type="ECO:0000313" key="6">
    <source>
        <dbReference type="Proteomes" id="UP001597469"/>
    </source>
</evidence>
<dbReference type="SUPFAM" id="SSF101898">
    <property type="entry name" value="NHL repeat"/>
    <property type="match status" value="1"/>
</dbReference>
<dbReference type="Pfam" id="PF07495">
    <property type="entry name" value="Y_Y_Y"/>
    <property type="match status" value="1"/>
</dbReference>
<dbReference type="Pfam" id="PF07494">
    <property type="entry name" value="Reg_prop"/>
    <property type="match status" value="2"/>
</dbReference>
<evidence type="ECO:0000259" key="4">
    <source>
        <dbReference type="Pfam" id="PF07495"/>
    </source>
</evidence>
<organism evidence="5 6">
    <name type="scientific">Spirosoma soli</name>
    <dbReference type="NCBI Taxonomy" id="1770529"/>
    <lineage>
        <taxon>Bacteria</taxon>
        <taxon>Pseudomonadati</taxon>
        <taxon>Bacteroidota</taxon>
        <taxon>Cytophagia</taxon>
        <taxon>Cytophagales</taxon>
        <taxon>Cytophagaceae</taxon>
        <taxon>Spirosoma</taxon>
    </lineage>
</organism>
<sequence length="1024" mass="117032">MARKVSVGAWGCVWLLGWFVGWGIPASAQDRPVEFEFRHLQEKDGLSFNTVSSFLQDRDGFLWIGTFDGLNRYDGNDFIQFKNRRGDPTSLPNNTVWSLCEDHDGNIWVTTETGVSCYDKSTGQFKTWKQLNGRVLGMCSNILCDRNGDIWFTSYLAGLFRCRIKNNHITWFPVDRHDELQTVSTRIGWEALVDDPLGDGLWVADKKDGLLYFDKNRKQFHDYVDAPPLNQYKGRSISSLTRDGNRLIFADETAGQIIMFDLHQRRIVKTITLDDKAPAGSVEIAHIFVDRQHNLWVCSWGNTMYFVEGSTYQVRPLRHQVGNSLSIAGTFFWAGWQHPDGSVWLGTVNGISITDPKRTFYSIYDINALFPAVSDEQGILSLYEDVDGSWWLGTARRGLLHYYPQTNRLSVRKLPDATINHPYGSTTISIMPYGNDLILGGSSAIYRFNKRTGQFTSLPTPPVVTDEKKLMHAFLLQGDDLWISGQSRYAYCYNLRKGYWRSFPVASATDDRKSKAGAIQLDRTGGLWLHMYPDGFARFSKSRGQFVLDNVPPDDNHNPAINSTIASCVQDSTGMFWLASGGYGLLRYDPKNRQYERLTESEGLAYDHCGAALADRFGHVWVAAYNRFSIYTPQTRRFTNFRLPFNESNNNYDNRLFSLRNGHIVAALQGYLIEFFPEKLAEQPQRSGGRVLVSQIHFGDKIQLLHSGLPQVNLTADENSFSMHFAALTSAREPSFDYMYKLEGYDKDWKRVGTATYAVYTQMPGGNYTFNVKAISADGRQTPVSALPIHVEAHFYLTRWFWGLVVLIMFGLLIGFLRYRADQIDRLHDLQVQATRLERDKTEIQYQNLINHLNPHFLFNSLTSLNSLININPREASAFLGKLSIIYRYILQNKDKDLVPLDNELAFVHNYIALQKSRFEDALQINIDVPSEYLTRLIVPVTIQNLLENAIKHNTIDEDSPLVINIYPEEDYLCVVNNLQKKSFVETSNKQGLASLKSMYHYLSRRDIDVIETDTQFIVKVPLI</sequence>
<name>A0ABW5MCD3_9BACT</name>
<evidence type="ECO:0000256" key="1">
    <source>
        <dbReference type="SAM" id="Coils"/>
    </source>
</evidence>
<keyword evidence="2" id="KW-0812">Transmembrane</keyword>
<dbReference type="InterPro" id="IPR015943">
    <property type="entry name" value="WD40/YVTN_repeat-like_dom_sf"/>
</dbReference>
<accession>A0ABW5MCD3</accession>
<dbReference type="InterPro" id="IPR013783">
    <property type="entry name" value="Ig-like_fold"/>
</dbReference>
<dbReference type="RefSeq" id="WP_381527950.1">
    <property type="nucleotide sequence ID" value="NZ_JBHULN010000027.1"/>
</dbReference>
<dbReference type="PANTHER" id="PTHR34220:SF7">
    <property type="entry name" value="SENSOR HISTIDINE KINASE YPDA"/>
    <property type="match status" value="1"/>
</dbReference>
<keyword evidence="6" id="KW-1185">Reference proteome</keyword>
<dbReference type="Gene3D" id="2.130.10.10">
    <property type="entry name" value="YVTN repeat-like/Quinoprotein amine dehydrogenase"/>
    <property type="match status" value="3"/>
</dbReference>
<dbReference type="InterPro" id="IPR011110">
    <property type="entry name" value="Reg_prop"/>
</dbReference>
<protein>
    <submittedName>
        <fullName evidence="5">Two-component regulator propeller domain-containing protein</fullName>
    </submittedName>
</protein>